<dbReference type="RefSeq" id="XP_013938229.1">
    <property type="nucleotide sequence ID" value="XM_014082754.1"/>
</dbReference>
<sequence length="194" mass="21406">MGSKSHCGSAGSIYCSRRLPKWQFFNDTDCIFFLPHAFLHHAGSRLILRKSISGLSAPGSPPWHVNEQACTSRLLAAFLNLDADEKIGPGAANGHALPAPSQMLEAWLYGSPESVHELSKAKAPGYWVRHPSARQQGPERERITCLPASSSQRPRRAVHQRVPKRRISSVTRNLKGILTGEPSDRDHRQCRASA</sequence>
<comment type="caution">
    <text evidence="1">The sequence shown here is derived from an EMBL/GenBank/DDBJ whole genome shotgun (WGS) entry which is preliminary data.</text>
</comment>
<reference evidence="1 2" key="1">
    <citation type="journal article" date="2011" name="Genome Biol.">
        <title>Comparative genome sequence analysis underscores mycoparasitism as the ancestral life style of Trichoderma.</title>
        <authorList>
            <person name="Kubicek C.P."/>
            <person name="Herrera-Estrella A."/>
            <person name="Seidl-Seiboth V."/>
            <person name="Martinez D.A."/>
            <person name="Druzhinina I.S."/>
            <person name="Thon M."/>
            <person name="Zeilinger S."/>
            <person name="Casas-Flores S."/>
            <person name="Horwitz B.A."/>
            <person name="Mukherjee P.K."/>
            <person name="Mukherjee M."/>
            <person name="Kredics L."/>
            <person name="Alcaraz L.D."/>
            <person name="Aerts A."/>
            <person name="Antal Z."/>
            <person name="Atanasova L."/>
            <person name="Cervantes-Badillo M.G."/>
            <person name="Challacombe J."/>
            <person name="Chertkov O."/>
            <person name="McCluskey K."/>
            <person name="Coulpier F."/>
            <person name="Deshpande N."/>
            <person name="von Doehren H."/>
            <person name="Ebbole D.J."/>
            <person name="Esquivel-Naranjo E.U."/>
            <person name="Fekete E."/>
            <person name="Flipphi M."/>
            <person name="Glaser F."/>
            <person name="Gomez-Rodriguez E.Y."/>
            <person name="Gruber S."/>
            <person name="Han C."/>
            <person name="Henrissat B."/>
            <person name="Hermosa R."/>
            <person name="Hernandez-Onate M."/>
            <person name="Karaffa L."/>
            <person name="Kosti I."/>
            <person name="Le Crom S."/>
            <person name="Lindquist E."/>
            <person name="Lucas S."/>
            <person name="Luebeck M."/>
            <person name="Luebeck P.S."/>
            <person name="Margeot A."/>
            <person name="Metz B."/>
            <person name="Misra M."/>
            <person name="Nevalainen H."/>
            <person name="Omann M."/>
            <person name="Packer N."/>
            <person name="Perrone G."/>
            <person name="Uresti-Rivera E.E."/>
            <person name="Salamov A."/>
            <person name="Schmoll M."/>
            <person name="Seiboth B."/>
            <person name="Shapiro H."/>
            <person name="Sukno S."/>
            <person name="Tamayo-Ramos J.A."/>
            <person name="Tisch D."/>
            <person name="Wiest A."/>
            <person name="Wilkinson H.H."/>
            <person name="Zhang M."/>
            <person name="Coutinho P.M."/>
            <person name="Kenerley C.M."/>
            <person name="Monte E."/>
            <person name="Baker S.E."/>
            <person name="Grigoriev I.V."/>
        </authorList>
    </citation>
    <scope>NUCLEOTIDE SEQUENCE [LARGE SCALE GENOMIC DNA]</scope>
    <source>
        <strain evidence="2">ATCC 20476 / IMI 206040</strain>
    </source>
</reference>
<evidence type="ECO:0000313" key="1">
    <source>
        <dbReference type="EMBL" id="EHK40067.1"/>
    </source>
</evidence>
<dbReference type="EMBL" id="ABDG02000028">
    <property type="protein sequence ID" value="EHK40067.1"/>
    <property type="molecule type" value="Genomic_DNA"/>
</dbReference>
<dbReference type="GeneID" id="25783706"/>
<name>G9PAN4_HYPAI</name>
<dbReference type="HOGENOM" id="CLU_1402614_0_0_1"/>
<keyword evidence="2" id="KW-1185">Reference proteome</keyword>
<evidence type="ECO:0000313" key="2">
    <source>
        <dbReference type="Proteomes" id="UP000005426"/>
    </source>
</evidence>
<proteinExistence type="predicted"/>
<protein>
    <submittedName>
        <fullName evidence="1">Uncharacterized protein</fullName>
    </submittedName>
</protein>
<dbReference type="KEGG" id="tatv:25783706"/>
<dbReference type="Proteomes" id="UP000005426">
    <property type="component" value="Unassembled WGS sequence"/>
</dbReference>
<dbReference type="AlphaFoldDB" id="G9PAN4"/>
<accession>G9PAN4</accession>
<gene>
    <name evidence="1" type="ORF">TRIATDRAFT_322549</name>
</gene>
<organism evidence="1 2">
    <name type="scientific">Hypocrea atroviridis (strain ATCC 20476 / IMI 206040)</name>
    <name type="common">Trichoderma atroviride</name>
    <dbReference type="NCBI Taxonomy" id="452589"/>
    <lineage>
        <taxon>Eukaryota</taxon>
        <taxon>Fungi</taxon>
        <taxon>Dikarya</taxon>
        <taxon>Ascomycota</taxon>
        <taxon>Pezizomycotina</taxon>
        <taxon>Sordariomycetes</taxon>
        <taxon>Hypocreomycetidae</taxon>
        <taxon>Hypocreales</taxon>
        <taxon>Hypocreaceae</taxon>
        <taxon>Trichoderma</taxon>
    </lineage>
</organism>